<proteinExistence type="predicted"/>
<evidence type="ECO:0000313" key="1">
    <source>
        <dbReference type="EMBL" id="JAH87772.1"/>
    </source>
</evidence>
<dbReference type="EMBL" id="GBXM01020805">
    <property type="protein sequence ID" value="JAH87772.1"/>
    <property type="molecule type" value="Transcribed_RNA"/>
</dbReference>
<dbReference type="AlphaFoldDB" id="A0A0E9WBQ8"/>
<sequence>MGCISILKKLHRFLCIYTVFSVKSQQRIASTDVPASTV</sequence>
<reference evidence="1" key="2">
    <citation type="journal article" date="2015" name="Fish Shellfish Immunol.">
        <title>Early steps in the European eel (Anguilla anguilla)-Vibrio vulnificus interaction in the gills: Role of the RtxA13 toxin.</title>
        <authorList>
            <person name="Callol A."/>
            <person name="Pajuelo D."/>
            <person name="Ebbesson L."/>
            <person name="Teles M."/>
            <person name="MacKenzie S."/>
            <person name="Amaro C."/>
        </authorList>
    </citation>
    <scope>NUCLEOTIDE SEQUENCE</scope>
</reference>
<accession>A0A0E9WBQ8</accession>
<protein>
    <submittedName>
        <fullName evidence="1">Uncharacterized protein</fullName>
    </submittedName>
</protein>
<reference evidence="1" key="1">
    <citation type="submission" date="2014-11" db="EMBL/GenBank/DDBJ databases">
        <authorList>
            <person name="Amaro Gonzalez C."/>
        </authorList>
    </citation>
    <scope>NUCLEOTIDE SEQUENCE</scope>
</reference>
<name>A0A0E9WBQ8_ANGAN</name>
<organism evidence="1">
    <name type="scientific">Anguilla anguilla</name>
    <name type="common">European freshwater eel</name>
    <name type="synonym">Muraena anguilla</name>
    <dbReference type="NCBI Taxonomy" id="7936"/>
    <lineage>
        <taxon>Eukaryota</taxon>
        <taxon>Metazoa</taxon>
        <taxon>Chordata</taxon>
        <taxon>Craniata</taxon>
        <taxon>Vertebrata</taxon>
        <taxon>Euteleostomi</taxon>
        <taxon>Actinopterygii</taxon>
        <taxon>Neopterygii</taxon>
        <taxon>Teleostei</taxon>
        <taxon>Anguilliformes</taxon>
        <taxon>Anguillidae</taxon>
        <taxon>Anguilla</taxon>
    </lineage>
</organism>